<keyword evidence="1" id="KW-0862">Zinc</keyword>
<gene>
    <name evidence="5" type="ORF">Tco_0975833</name>
</gene>
<keyword evidence="6" id="KW-1185">Reference proteome</keyword>
<dbReference type="Proteomes" id="UP001151760">
    <property type="component" value="Unassembled WGS sequence"/>
</dbReference>
<dbReference type="SUPFAM" id="SSF53098">
    <property type="entry name" value="Ribonuclease H-like"/>
    <property type="match status" value="1"/>
</dbReference>
<feature type="compositionally biased region" description="Basic residues" evidence="2">
    <location>
        <begin position="269"/>
        <end position="282"/>
    </location>
</feature>
<name>A0ABQ5EFR1_9ASTR</name>
<evidence type="ECO:0000259" key="3">
    <source>
        <dbReference type="PROSITE" id="PS50158"/>
    </source>
</evidence>
<evidence type="ECO:0000259" key="4">
    <source>
        <dbReference type="PROSITE" id="PS50994"/>
    </source>
</evidence>
<dbReference type="EMBL" id="BQNB010016257">
    <property type="protein sequence ID" value="GJT49676.1"/>
    <property type="molecule type" value="Genomic_DNA"/>
</dbReference>
<dbReference type="InterPro" id="IPR054722">
    <property type="entry name" value="PolX-like_BBD"/>
</dbReference>
<dbReference type="InterPro" id="IPR001878">
    <property type="entry name" value="Znf_CCHC"/>
</dbReference>
<dbReference type="Pfam" id="PF14223">
    <property type="entry name" value="Retrotran_gag_2"/>
    <property type="match status" value="1"/>
</dbReference>
<evidence type="ECO:0000256" key="2">
    <source>
        <dbReference type="SAM" id="MobiDB-lite"/>
    </source>
</evidence>
<dbReference type="SUPFAM" id="SSF57756">
    <property type="entry name" value="Retrovirus zinc finger-like domains"/>
    <property type="match status" value="1"/>
</dbReference>
<reference evidence="5" key="1">
    <citation type="journal article" date="2022" name="Int. J. Mol. Sci.">
        <title>Draft Genome of Tanacetum Coccineum: Genomic Comparison of Closely Related Tanacetum-Family Plants.</title>
        <authorList>
            <person name="Yamashiro T."/>
            <person name="Shiraishi A."/>
            <person name="Nakayama K."/>
            <person name="Satake H."/>
        </authorList>
    </citation>
    <scope>NUCLEOTIDE SEQUENCE</scope>
</reference>
<reference evidence="5" key="2">
    <citation type="submission" date="2022-01" db="EMBL/GenBank/DDBJ databases">
        <authorList>
            <person name="Yamashiro T."/>
            <person name="Shiraishi A."/>
            <person name="Satake H."/>
            <person name="Nakayama K."/>
        </authorList>
    </citation>
    <scope>NUCLEOTIDE SEQUENCE</scope>
</reference>
<dbReference type="Pfam" id="PF22936">
    <property type="entry name" value="Pol_BBD"/>
    <property type="match status" value="1"/>
</dbReference>
<dbReference type="InterPro" id="IPR012337">
    <property type="entry name" value="RNaseH-like_sf"/>
</dbReference>
<dbReference type="Gene3D" id="4.10.60.10">
    <property type="entry name" value="Zinc finger, CCHC-type"/>
    <property type="match status" value="1"/>
</dbReference>
<evidence type="ECO:0000256" key="1">
    <source>
        <dbReference type="PROSITE-ProRule" id="PRU00047"/>
    </source>
</evidence>
<evidence type="ECO:0000313" key="5">
    <source>
        <dbReference type="EMBL" id="GJT49676.1"/>
    </source>
</evidence>
<proteinExistence type="predicted"/>
<organism evidence="5 6">
    <name type="scientific">Tanacetum coccineum</name>
    <dbReference type="NCBI Taxonomy" id="301880"/>
    <lineage>
        <taxon>Eukaryota</taxon>
        <taxon>Viridiplantae</taxon>
        <taxon>Streptophyta</taxon>
        <taxon>Embryophyta</taxon>
        <taxon>Tracheophyta</taxon>
        <taxon>Spermatophyta</taxon>
        <taxon>Magnoliopsida</taxon>
        <taxon>eudicotyledons</taxon>
        <taxon>Gunneridae</taxon>
        <taxon>Pentapetalae</taxon>
        <taxon>asterids</taxon>
        <taxon>campanulids</taxon>
        <taxon>Asterales</taxon>
        <taxon>Asteraceae</taxon>
        <taxon>Asteroideae</taxon>
        <taxon>Anthemideae</taxon>
        <taxon>Anthemidinae</taxon>
        <taxon>Tanacetum</taxon>
    </lineage>
</organism>
<dbReference type="PROSITE" id="PS50994">
    <property type="entry name" value="INTEGRASE"/>
    <property type="match status" value="1"/>
</dbReference>
<dbReference type="InterPro" id="IPR001584">
    <property type="entry name" value="Integrase_cat-core"/>
</dbReference>
<dbReference type="Gene3D" id="3.30.420.10">
    <property type="entry name" value="Ribonuclease H-like superfamily/Ribonuclease H"/>
    <property type="match status" value="1"/>
</dbReference>
<accession>A0ABQ5EFR1</accession>
<dbReference type="PANTHER" id="PTHR47592">
    <property type="entry name" value="PBF68 PROTEIN"/>
    <property type="match status" value="1"/>
</dbReference>
<dbReference type="SMART" id="SM00343">
    <property type="entry name" value="ZnF_C2HC"/>
    <property type="match status" value="1"/>
</dbReference>
<protein>
    <submittedName>
        <fullName evidence="5">Retrovirus-related pol polyprotein from transposon TNT 1-94</fullName>
    </submittedName>
</protein>
<dbReference type="Pfam" id="PF00098">
    <property type="entry name" value="zf-CCHC"/>
    <property type="match status" value="1"/>
</dbReference>
<dbReference type="InterPro" id="IPR036397">
    <property type="entry name" value="RNaseH_sf"/>
</dbReference>
<dbReference type="Pfam" id="PF13976">
    <property type="entry name" value="gag_pre-integrs"/>
    <property type="match status" value="1"/>
</dbReference>
<dbReference type="PROSITE" id="PS50158">
    <property type="entry name" value="ZF_CCHC"/>
    <property type="match status" value="1"/>
</dbReference>
<evidence type="ECO:0000313" key="6">
    <source>
        <dbReference type="Proteomes" id="UP001151760"/>
    </source>
</evidence>
<sequence>MRYRVSKKVYNCKLIGKYVRSGCTTALNVVPWETDGESVLREAMTNTQTPPTATTVVNTTGAPVTNTVANHAEKPEKFNETAPQVEPPAEGQSSNAQTVQAVEAWKHSDFLCHNYVLNGLVDSLYNVYCKTTTAKELWESLERKYKTEDAGTKKFVVARFLDYKMVDSKSVVSQVQDLQVLLHDIHAEGMTLSETFQVAAIIEKLPPSWVEFKNYLKHKRKEMSVEDLVVRLRIEEDNKLAQKDTYTPESAKANMVEHAGSSSRFNSKGNKKDKRKNDKKGKGKSEYLAPKAGIVKQKFQGTCYNCDQPGHRAANCKMPKRANPRQANMVNDDVDMIAMVSDVIAMISEVNLVGTNNSGWWIDTGATRHVCADKSMFHSFRAVDNGQKLYMGNSATADIKGEGDVILKMTSEKELKLTNVLYVPEIRKNLVSGWLLNKFGFRLVFESDKFVLSKNQMYVGKGYAVDAMFKLNVMVVKNDINKMNSSAYLIESSNVWHGRLGHVNFNSMRRLIKFNSLPNFHIDSKYKCETCVEAKLTRTSFKSVKRTTEPLDMIHTDICDLKSLPTKGGNKYFITFIDDCTKYCYVYLLKSKDEAIDKFVLYKTEVENQLGKKIKVVRSDRGGEYVAPFAELCAKHGIRHEFTAPYSPQQNGIAERKNRTLKEMVTAMLISSGMSQDMWGEAILTATYLLNKIPHKEKEETPYELDKNHHISTYECGFAYCFIVHDSKNPNIQKNTVMESRNASFFENIFPCLKKETGSSSRLDDKVVQDKRQRDENDLQVERQDQVEEVIEP</sequence>
<feature type="domain" description="Integrase catalytic" evidence="4">
    <location>
        <begin position="546"/>
        <end position="710"/>
    </location>
</feature>
<keyword evidence="1" id="KW-0479">Metal-binding</keyword>
<keyword evidence="1" id="KW-0863">Zinc-finger</keyword>
<dbReference type="PANTHER" id="PTHR47592:SF27">
    <property type="entry name" value="OS08G0421700 PROTEIN"/>
    <property type="match status" value="1"/>
</dbReference>
<feature type="region of interest" description="Disordered" evidence="2">
    <location>
        <begin position="243"/>
        <end position="287"/>
    </location>
</feature>
<comment type="caution">
    <text evidence="5">The sequence shown here is derived from an EMBL/GenBank/DDBJ whole genome shotgun (WGS) entry which is preliminary data.</text>
</comment>
<feature type="region of interest" description="Disordered" evidence="2">
    <location>
        <begin position="757"/>
        <end position="793"/>
    </location>
</feature>
<feature type="domain" description="CCHC-type" evidence="3">
    <location>
        <begin position="303"/>
        <end position="317"/>
    </location>
</feature>
<dbReference type="InterPro" id="IPR025724">
    <property type="entry name" value="GAG-pre-integrase_dom"/>
</dbReference>
<feature type="compositionally biased region" description="Basic and acidic residues" evidence="2">
    <location>
        <begin position="757"/>
        <end position="786"/>
    </location>
</feature>
<dbReference type="InterPro" id="IPR036875">
    <property type="entry name" value="Znf_CCHC_sf"/>
</dbReference>
<dbReference type="Pfam" id="PF00665">
    <property type="entry name" value="rve"/>
    <property type="match status" value="1"/>
</dbReference>